<evidence type="ECO:0000259" key="8">
    <source>
        <dbReference type="PROSITE" id="PS50048"/>
    </source>
</evidence>
<dbReference type="InterPro" id="IPR007219">
    <property type="entry name" value="XnlR_reg_dom"/>
</dbReference>
<evidence type="ECO:0000256" key="4">
    <source>
        <dbReference type="ARBA" id="ARBA00023125"/>
    </source>
</evidence>
<dbReference type="GO" id="GO:0008270">
    <property type="term" value="F:zinc ion binding"/>
    <property type="evidence" value="ECO:0007669"/>
    <property type="project" value="InterPro"/>
</dbReference>
<dbReference type="InterPro" id="IPR000864">
    <property type="entry name" value="Prot_inh_pot1"/>
</dbReference>
<dbReference type="EMBL" id="CP055898">
    <property type="protein sequence ID" value="QKX55104.1"/>
    <property type="molecule type" value="Genomic_DNA"/>
</dbReference>
<reference evidence="10" key="1">
    <citation type="submission" date="2020-06" db="EMBL/GenBank/DDBJ databases">
        <title>A chromosome-scale genome assembly of Talaromyces rugulosus W13939.</title>
        <authorList>
            <person name="Wang B."/>
            <person name="Guo L."/>
            <person name="Ye K."/>
            <person name="Wang L."/>
        </authorList>
    </citation>
    <scope>NUCLEOTIDE SEQUENCE [LARGE SCALE GENOMIC DNA]</scope>
    <source>
        <strain evidence="10">W13939</strain>
    </source>
</reference>
<dbReference type="PROSITE" id="PS00463">
    <property type="entry name" value="ZN2_CY6_FUNGAL_1"/>
    <property type="match status" value="1"/>
</dbReference>
<feature type="compositionally biased region" description="Polar residues" evidence="7">
    <location>
        <begin position="533"/>
        <end position="555"/>
    </location>
</feature>
<dbReference type="RefSeq" id="XP_035341283.1">
    <property type="nucleotide sequence ID" value="XM_035485390.1"/>
</dbReference>
<keyword evidence="3" id="KW-0805">Transcription regulation</keyword>
<keyword evidence="4" id="KW-0238">DNA-binding</keyword>
<dbReference type="Pfam" id="PF04082">
    <property type="entry name" value="Fungal_trans"/>
    <property type="match status" value="1"/>
</dbReference>
<keyword evidence="2" id="KW-0479">Metal-binding</keyword>
<evidence type="ECO:0000256" key="5">
    <source>
        <dbReference type="ARBA" id="ARBA00023163"/>
    </source>
</evidence>
<proteinExistence type="predicted"/>
<dbReference type="KEGG" id="trg:TRUGW13939_02196"/>
<evidence type="ECO:0000256" key="2">
    <source>
        <dbReference type="ARBA" id="ARBA00022723"/>
    </source>
</evidence>
<sequence length="642" mass="72635">MNNRTPQACRTCHRRKVKCDGQRPSCENCRNRQDDCEYPTTLLPGGYALDVTNYPPQFSPSGSAHSMSMLLTEAPDTEQSQSSTRRDSFQQRLLAIFWSTHHSVELCACIHRPSFETEYLEPQNEFLMYAISSLSAIYLSDEEARAHTNDMTAASLSSSYAEQARTISRRTSDSQSSMLNFTSPCNKRLRDLLQRSILSGWMYIGHAIRMSQGMRLRREFNQRLRPREKERRRRTFWACVTMDRLASYWCNRPPTIQLDAISIRLPMAEAAYAFDEESVAPTIDLVLQGANFESLSGLLQHFVVAVALWGQLSGEYALGGRATAKDSPMNPLSEIHRFHRVLLEYQRYLPTSLKWSEESFRAHRSLGQGQLFVNLHWVIHHGLFVIQQEYLPQFDPFGNVDIGDVGFDHAGIPFNYRDEDAVATCLQNAQAISSISRGLSRTDDPAHRDIFQSTFAACALMSAAQVCLWGHFVEQHTREYSQCTPFLEDFTLLLDTHRTWSSNWRVCEGFVESLELLKMLYECAYGATQISTGKGSDNSDDSNQIECGETSSAQPSEGAGLPDPTTTNQRLYYQIRAISVLALEDKNFKRRCLAAFNKAMWPEIIGDDVMEAFLLAELDGATELSTETMLSTFPEGVSGDEL</sequence>
<dbReference type="SMART" id="SM00066">
    <property type="entry name" value="GAL4"/>
    <property type="match status" value="1"/>
</dbReference>
<feature type="region of interest" description="Disordered" evidence="7">
    <location>
        <begin position="533"/>
        <end position="564"/>
    </location>
</feature>
<keyword evidence="10" id="KW-1185">Reference proteome</keyword>
<dbReference type="PROSITE" id="PS00285">
    <property type="entry name" value="POTATO_INHIBITOR"/>
    <property type="match status" value="1"/>
</dbReference>
<keyword evidence="6" id="KW-0539">Nucleus</keyword>
<dbReference type="InterPro" id="IPR036864">
    <property type="entry name" value="Zn2-C6_fun-type_DNA-bd_sf"/>
</dbReference>
<dbReference type="SUPFAM" id="SSF57701">
    <property type="entry name" value="Zn2/Cys6 DNA-binding domain"/>
    <property type="match status" value="1"/>
</dbReference>
<dbReference type="GO" id="GO:0000981">
    <property type="term" value="F:DNA-binding transcription factor activity, RNA polymerase II-specific"/>
    <property type="evidence" value="ECO:0007669"/>
    <property type="project" value="InterPro"/>
</dbReference>
<organism evidence="9 10">
    <name type="scientific">Talaromyces rugulosus</name>
    <name type="common">Penicillium rugulosum</name>
    <dbReference type="NCBI Taxonomy" id="121627"/>
    <lineage>
        <taxon>Eukaryota</taxon>
        <taxon>Fungi</taxon>
        <taxon>Dikarya</taxon>
        <taxon>Ascomycota</taxon>
        <taxon>Pezizomycotina</taxon>
        <taxon>Eurotiomycetes</taxon>
        <taxon>Eurotiomycetidae</taxon>
        <taxon>Eurotiales</taxon>
        <taxon>Trichocomaceae</taxon>
        <taxon>Talaromyces</taxon>
        <taxon>Talaromyces sect. Islandici</taxon>
    </lineage>
</organism>
<dbReference type="GO" id="GO:0006351">
    <property type="term" value="P:DNA-templated transcription"/>
    <property type="evidence" value="ECO:0007669"/>
    <property type="project" value="InterPro"/>
</dbReference>
<gene>
    <name evidence="9" type="ORF">TRUGW13939_02196</name>
</gene>
<name>A0A7H8QMI5_TALRU</name>
<dbReference type="Pfam" id="PF00172">
    <property type="entry name" value="Zn_clus"/>
    <property type="match status" value="1"/>
</dbReference>
<evidence type="ECO:0000256" key="7">
    <source>
        <dbReference type="SAM" id="MobiDB-lite"/>
    </source>
</evidence>
<dbReference type="SMART" id="SM00906">
    <property type="entry name" value="Fungal_trans"/>
    <property type="match status" value="1"/>
</dbReference>
<dbReference type="PANTHER" id="PTHR47338:SF25">
    <property type="entry name" value="TRANSCRIPTION FACTOR"/>
    <property type="match status" value="1"/>
</dbReference>
<feature type="domain" description="Zn(2)-C6 fungal-type" evidence="8">
    <location>
        <begin position="8"/>
        <end position="38"/>
    </location>
</feature>
<dbReference type="CDD" id="cd12148">
    <property type="entry name" value="fungal_TF_MHR"/>
    <property type="match status" value="1"/>
</dbReference>
<dbReference type="InterPro" id="IPR050815">
    <property type="entry name" value="TF_fung"/>
</dbReference>
<dbReference type="InterPro" id="IPR001138">
    <property type="entry name" value="Zn2Cys6_DnaBD"/>
</dbReference>
<dbReference type="GO" id="GO:0004867">
    <property type="term" value="F:serine-type endopeptidase inhibitor activity"/>
    <property type="evidence" value="ECO:0007669"/>
    <property type="project" value="InterPro"/>
</dbReference>
<dbReference type="GO" id="GO:0003677">
    <property type="term" value="F:DNA binding"/>
    <property type="evidence" value="ECO:0007669"/>
    <property type="project" value="UniProtKB-KW"/>
</dbReference>
<dbReference type="AlphaFoldDB" id="A0A7H8QMI5"/>
<comment type="subcellular location">
    <subcellularLocation>
        <location evidence="1">Nucleus</location>
    </subcellularLocation>
</comment>
<dbReference type="GeneID" id="55989705"/>
<dbReference type="GO" id="GO:0005634">
    <property type="term" value="C:nucleus"/>
    <property type="evidence" value="ECO:0007669"/>
    <property type="project" value="UniProtKB-SubCell"/>
</dbReference>
<dbReference type="PROSITE" id="PS50048">
    <property type="entry name" value="ZN2_CY6_FUNGAL_2"/>
    <property type="match status" value="1"/>
</dbReference>
<protein>
    <recommendedName>
        <fullName evidence="8">Zn(2)-C6 fungal-type domain-containing protein</fullName>
    </recommendedName>
</protein>
<keyword evidence="5" id="KW-0804">Transcription</keyword>
<dbReference type="CDD" id="cd00067">
    <property type="entry name" value="GAL4"/>
    <property type="match status" value="1"/>
</dbReference>
<evidence type="ECO:0000313" key="9">
    <source>
        <dbReference type="EMBL" id="QKX55104.1"/>
    </source>
</evidence>
<evidence type="ECO:0000313" key="10">
    <source>
        <dbReference type="Proteomes" id="UP000509510"/>
    </source>
</evidence>
<dbReference type="Proteomes" id="UP000509510">
    <property type="component" value="Chromosome I"/>
</dbReference>
<dbReference type="Gene3D" id="4.10.240.10">
    <property type="entry name" value="Zn(2)-C6 fungal-type DNA-binding domain"/>
    <property type="match status" value="1"/>
</dbReference>
<dbReference type="PANTHER" id="PTHR47338">
    <property type="entry name" value="ZN(II)2CYS6 TRANSCRIPTION FACTOR (EUROFUNG)-RELATED"/>
    <property type="match status" value="1"/>
</dbReference>
<dbReference type="OrthoDB" id="5370478at2759"/>
<accession>A0A7H8QMI5</accession>
<evidence type="ECO:0000256" key="6">
    <source>
        <dbReference type="ARBA" id="ARBA00023242"/>
    </source>
</evidence>
<evidence type="ECO:0000256" key="3">
    <source>
        <dbReference type="ARBA" id="ARBA00023015"/>
    </source>
</evidence>
<evidence type="ECO:0000256" key="1">
    <source>
        <dbReference type="ARBA" id="ARBA00004123"/>
    </source>
</evidence>
<dbReference type="GO" id="GO:0009611">
    <property type="term" value="P:response to wounding"/>
    <property type="evidence" value="ECO:0007669"/>
    <property type="project" value="InterPro"/>
</dbReference>